<dbReference type="InterPro" id="IPR058303">
    <property type="entry name" value="DUF7990"/>
</dbReference>
<gene>
    <name evidence="1" type="ORF">ENG67_04340</name>
</gene>
<dbReference type="AlphaFoldDB" id="A0A7C0X9I7"/>
<dbReference type="Pfam" id="PF25952">
    <property type="entry name" value="DUF7990"/>
    <property type="match status" value="1"/>
</dbReference>
<protein>
    <submittedName>
        <fullName evidence="1">Uncharacterized protein</fullName>
    </submittedName>
</protein>
<evidence type="ECO:0000313" key="1">
    <source>
        <dbReference type="EMBL" id="HDM90421.1"/>
    </source>
</evidence>
<accession>A0A7C0X9I7</accession>
<dbReference type="Proteomes" id="UP000885931">
    <property type="component" value="Unassembled WGS sequence"/>
</dbReference>
<organism evidence="1">
    <name type="scientific">candidate division WOR-3 bacterium</name>
    <dbReference type="NCBI Taxonomy" id="2052148"/>
    <lineage>
        <taxon>Bacteria</taxon>
        <taxon>Bacteria division WOR-3</taxon>
    </lineage>
</organism>
<dbReference type="EMBL" id="DRBW01000171">
    <property type="protein sequence ID" value="HDM90421.1"/>
    <property type="molecule type" value="Genomic_DNA"/>
</dbReference>
<sequence length="86" mass="10121">MNPDILKIFSRFFRERSTEYLKFELRELESLFGMLLYSSLVGYPAPPTFLTLRLLPHLEGELRAMVDRLYREDDLFGELTGLFDIG</sequence>
<comment type="caution">
    <text evidence="1">The sequence shown here is derived from an EMBL/GenBank/DDBJ whole genome shotgun (WGS) entry which is preliminary data.</text>
</comment>
<reference evidence="1" key="1">
    <citation type="journal article" date="2020" name="mSystems">
        <title>Genome- and Community-Level Interaction Insights into Carbon Utilization and Element Cycling Functions of Hydrothermarchaeota in Hydrothermal Sediment.</title>
        <authorList>
            <person name="Zhou Z."/>
            <person name="Liu Y."/>
            <person name="Xu W."/>
            <person name="Pan J."/>
            <person name="Luo Z.H."/>
            <person name="Li M."/>
        </authorList>
    </citation>
    <scope>NUCLEOTIDE SEQUENCE [LARGE SCALE GENOMIC DNA]</scope>
    <source>
        <strain evidence="1">HyVt-237</strain>
    </source>
</reference>
<name>A0A7C0X9I7_UNCW3</name>
<proteinExistence type="predicted"/>